<dbReference type="InterPro" id="IPR019224">
    <property type="entry name" value="DUF2148"/>
</dbReference>
<dbReference type="PANTHER" id="PTHR40101">
    <property type="entry name" value="CONSERVED PROTEIN"/>
    <property type="match status" value="1"/>
</dbReference>
<sequence length="178" mass="19403">MIINERETRKEYMLEAAKQIMLAARTAPKGKGVDIIEIITLSDEDIDAVSEELLRLAEKTGIKFLIRDSENIQSADAMIVIGTHQAPQGLNCAYCGYATCAEKPQDTPCAINSIDVGIAIGSACAKAADLRVDSRVMFSAGWAVERLGLLKNCRQCIAIPISASSKNPFFDRKPKENK</sequence>
<proteinExistence type="predicted"/>
<name>A0A9D1KC78_9BACT</name>
<protein>
    <submittedName>
        <fullName evidence="2">Ferredoxin</fullName>
    </submittedName>
</protein>
<feature type="domain" description="DUF2148" evidence="1">
    <location>
        <begin position="107"/>
        <end position="172"/>
    </location>
</feature>
<accession>A0A9D1KC78</accession>
<evidence type="ECO:0000259" key="1">
    <source>
        <dbReference type="Pfam" id="PF09918"/>
    </source>
</evidence>
<dbReference type="GO" id="GO:0016491">
    <property type="term" value="F:oxidoreductase activity"/>
    <property type="evidence" value="ECO:0007669"/>
    <property type="project" value="InterPro"/>
</dbReference>
<organism evidence="2 3">
    <name type="scientific">Candidatus Caccoplasma intestinavium</name>
    <dbReference type="NCBI Taxonomy" id="2840716"/>
    <lineage>
        <taxon>Bacteria</taxon>
        <taxon>Pseudomonadati</taxon>
        <taxon>Bacteroidota</taxon>
        <taxon>Bacteroidia</taxon>
        <taxon>Bacteroidales</taxon>
        <taxon>Bacteroidaceae</taxon>
        <taxon>Bacteroidaceae incertae sedis</taxon>
        <taxon>Candidatus Caccoplasma</taxon>
    </lineage>
</organism>
<reference evidence="2" key="2">
    <citation type="journal article" date="2021" name="PeerJ">
        <title>Extensive microbial diversity within the chicken gut microbiome revealed by metagenomics and culture.</title>
        <authorList>
            <person name="Gilroy R."/>
            <person name="Ravi A."/>
            <person name="Getino M."/>
            <person name="Pursley I."/>
            <person name="Horton D.L."/>
            <person name="Alikhan N.F."/>
            <person name="Baker D."/>
            <person name="Gharbi K."/>
            <person name="Hall N."/>
            <person name="Watson M."/>
            <person name="Adriaenssens E.M."/>
            <person name="Foster-Nyarko E."/>
            <person name="Jarju S."/>
            <person name="Secka A."/>
            <person name="Antonio M."/>
            <person name="Oren A."/>
            <person name="Chaudhuri R.R."/>
            <person name="La Ragione R."/>
            <person name="Hildebrand F."/>
            <person name="Pallen M.J."/>
        </authorList>
    </citation>
    <scope>NUCLEOTIDE SEQUENCE</scope>
    <source>
        <strain evidence="2">21143</strain>
    </source>
</reference>
<reference evidence="2" key="1">
    <citation type="submission" date="2020-10" db="EMBL/GenBank/DDBJ databases">
        <authorList>
            <person name="Gilroy R."/>
        </authorList>
    </citation>
    <scope>NUCLEOTIDE SEQUENCE</scope>
    <source>
        <strain evidence="2">21143</strain>
    </source>
</reference>
<dbReference type="AlphaFoldDB" id="A0A9D1KC78"/>
<dbReference type="InterPro" id="IPR000415">
    <property type="entry name" value="Nitroreductase-like"/>
</dbReference>
<gene>
    <name evidence="2" type="ORF">IAD06_03655</name>
</gene>
<dbReference type="EMBL" id="DVKT01000026">
    <property type="protein sequence ID" value="HIT39118.1"/>
    <property type="molecule type" value="Genomic_DNA"/>
</dbReference>
<evidence type="ECO:0000313" key="2">
    <source>
        <dbReference type="EMBL" id="HIT39118.1"/>
    </source>
</evidence>
<comment type="caution">
    <text evidence="2">The sequence shown here is derived from an EMBL/GenBank/DDBJ whole genome shotgun (WGS) entry which is preliminary data.</text>
</comment>
<dbReference type="Pfam" id="PF09918">
    <property type="entry name" value="DUF2148"/>
    <property type="match status" value="1"/>
</dbReference>
<evidence type="ECO:0000313" key="3">
    <source>
        <dbReference type="Proteomes" id="UP000886722"/>
    </source>
</evidence>
<dbReference type="Proteomes" id="UP000886722">
    <property type="component" value="Unassembled WGS sequence"/>
</dbReference>
<dbReference type="PANTHER" id="PTHR40101:SF1">
    <property type="entry name" value="4FE-4S DOMAIN-CONTAINING PROTEIN"/>
    <property type="match status" value="1"/>
</dbReference>
<dbReference type="Gene3D" id="3.40.109.10">
    <property type="entry name" value="NADH Oxidase"/>
    <property type="match status" value="1"/>
</dbReference>